<evidence type="ECO:0000256" key="1">
    <source>
        <dbReference type="SAM" id="MobiDB-lite"/>
    </source>
</evidence>
<dbReference type="RefSeq" id="WP_193381395.1">
    <property type="nucleotide sequence ID" value="NZ_JABXWF010000045.1"/>
</dbReference>
<comment type="caution">
    <text evidence="2">The sequence shown here is derived from an EMBL/GenBank/DDBJ whole genome shotgun (WGS) entry which is preliminary data.</text>
</comment>
<reference evidence="2 3" key="1">
    <citation type="journal article" date="2023" name="Microb. Genom.">
        <title>Mesoterricola silvestris gen. nov., sp. nov., Mesoterricola sediminis sp. nov., Geothrix oryzae sp. nov., Geothrix edaphica sp. nov., Geothrix rubra sp. nov., and Geothrix limicola sp. nov., six novel members of Acidobacteriota isolated from soils.</title>
        <authorList>
            <person name="Weisberg A.J."/>
            <person name="Pearce E."/>
            <person name="Kramer C.G."/>
            <person name="Chang J.H."/>
            <person name="Clarke C.R."/>
        </authorList>
    </citation>
    <scope>NUCLEOTIDE SEQUENCE [LARGE SCALE GENOMIC DNA]</scope>
    <source>
        <strain evidence="2 3">NE20-4-1</strain>
    </source>
</reference>
<feature type="region of interest" description="Disordered" evidence="1">
    <location>
        <begin position="65"/>
        <end position="90"/>
    </location>
</feature>
<proteinExistence type="predicted"/>
<evidence type="ECO:0000313" key="3">
    <source>
        <dbReference type="Proteomes" id="UP001282474"/>
    </source>
</evidence>
<sequence>MRTTTPGLGGPEVGVLGLPDNADAVGLRSRHRSILQSPKATRGPYNAKLLDHSYDLGFTIRGSASGPQTAAVPESGRSTLGTASWEVNNK</sequence>
<dbReference type="EMBL" id="JARAWJ010000087">
    <property type="protein sequence ID" value="MDX3044501.1"/>
    <property type="molecule type" value="Genomic_DNA"/>
</dbReference>
<accession>A0ABU4N4S3</accession>
<evidence type="ECO:0000313" key="2">
    <source>
        <dbReference type="EMBL" id="MDX3044501.1"/>
    </source>
</evidence>
<dbReference type="Proteomes" id="UP001282474">
    <property type="component" value="Unassembled WGS sequence"/>
</dbReference>
<protein>
    <submittedName>
        <fullName evidence="2">Uncharacterized protein</fullName>
    </submittedName>
</protein>
<organism evidence="2 3">
    <name type="scientific">Streptomyces caniscabiei</name>
    <dbReference type="NCBI Taxonomy" id="2746961"/>
    <lineage>
        <taxon>Bacteria</taxon>
        <taxon>Bacillati</taxon>
        <taxon>Actinomycetota</taxon>
        <taxon>Actinomycetes</taxon>
        <taxon>Kitasatosporales</taxon>
        <taxon>Streptomycetaceae</taxon>
        <taxon>Streptomyces</taxon>
    </lineage>
</organism>
<name>A0ABU4N4S3_9ACTN</name>
<gene>
    <name evidence="2" type="ORF">PV383_46195</name>
</gene>
<feature type="compositionally biased region" description="Polar residues" evidence="1">
    <location>
        <begin position="76"/>
        <end position="90"/>
    </location>
</feature>
<keyword evidence="3" id="KW-1185">Reference proteome</keyword>